<dbReference type="InterPro" id="IPR024078">
    <property type="entry name" value="LmbE-like_dom_sf"/>
</dbReference>
<comment type="caution">
    <text evidence="1">The sequence shown here is derived from an EMBL/GenBank/DDBJ whole genome shotgun (WGS) entry which is preliminary data.</text>
</comment>
<dbReference type="InterPro" id="IPR003737">
    <property type="entry name" value="GlcNAc_PI_deacetylase-related"/>
</dbReference>
<gene>
    <name evidence="1" type="ORF">S01H1_60991</name>
</gene>
<protein>
    <recommendedName>
        <fullName evidence="2">LmbE family protein</fullName>
    </recommendedName>
</protein>
<accession>X0WP87</accession>
<name>X0WP87_9ZZZZ</name>
<sequence>MPRTAFAVGAHPDDIEFMMAGTLLLLREAGYELHYMNLGSGSCGTAELSREDIIRIREKEARAAAVLIGAIFH</sequence>
<dbReference type="Gene3D" id="3.40.50.10320">
    <property type="entry name" value="LmbE-like"/>
    <property type="match status" value="1"/>
</dbReference>
<evidence type="ECO:0008006" key="2">
    <source>
        <dbReference type="Google" id="ProtNLM"/>
    </source>
</evidence>
<dbReference type="EMBL" id="BARS01039968">
    <property type="protein sequence ID" value="GAG25017.1"/>
    <property type="molecule type" value="Genomic_DNA"/>
</dbReference>
<organism evidence="1">
    <name type="scientific">marine sediment metagenome</name>
    <dbReference type="NCBI Taxonomy" id="412755"/>
    <lineage>
        <taxon>unclassified sequences</taxon>
        <taxon>metagenomes</taxon>
        <taxon>ecological metagenomes</taxon>
    </lineage>
</organism>
<evidence type="ECO:0000313" key="1">
    <source>
        <dbReference type="EMBL" id="GAG25017.1"/>
    </source>
</evidence>
<proteinExistence type="predicted"/>
<dbReference type="Pfam" id="PF02585">
    <property type="entry name" value="PIG-L"/>
    <property type="match status" value="1"/>
</dbReference>
<feature type="non-terminal residue" evidence="1">
    <location>
        <position position="73"/>
    </location>
</feature>
<reference evidence="1" key="1">
    <citation type="journal article" date="2014" name="Front. Microbiol.">
        <title>High frequency of phylogenetically diverse reductive dehalogenase-homologous genes in deep subseafloor sedimentary metagenomes.</title>
        <authorList>
            <person name="Kawai M."/>
            <person name="Futagami T."/>
            <person name="Toyoda A."/>
            <person name="Takaki Y."/>
            <person name="Nishi S."/>
            <person name="Hori S."/>
            <person name="Arai W."/>
            <person name="Tsubouchi T."/>
            <person name="Morono Y."/>
            <person name="Uchiyama I."/>
            <person name="Ito T."/>
            <person name="Fujiyama A."/>
            <person name="Inagaki F."/>
            <person name="Takami H."/>
        </authorList>
    </citation>
    <scope>NUCLEOTIDE SEQUENCE</scope>
    <source>
        <strain evidence="1">Expedition CK06-06</strain>
    </source>
</reference>
<dbReference type="SUPFAM" id="SSF102588">
    <property type="entry name" value="LmbE-like"/>
    <property type="match status" value="1"/>
</dbReference>
<dbReference type="AlphaFoldDB" id="X0WP87"/>